<gene>
    <name evidence="1" type="ORF">GIW47_22485</name>
</gene>
<reference evidence="1 2" key="1">
    <citation type="submission" date="2019-11" db="EMBL/GenBank/DDBJ databases">
        <title>Epiphytic Pseudomonas syringae from cherry orchards.</title>
        <authorList>
            <person name="Hulin M.T."/>
        </authorList>
    </citation>
    <scope>NUCLEOTIDE SEQUENCE [LARGE SCALE GENOMIC DNA]</scope>
    <source>
        <strain evidence="1 2">PA-6-3B</strain>
    </source>
</reference>
<dbReference type="Proteomes" id="UP000814074">
    <property type="component" value="Unassembled WGS sequence"/>
</dbReference>
<sequence>MIIEKTDRYSDELLGFVIACLFCEAISRSEFQSWCLELLGLEETPSFLYDLIEFDEPAFKIYKVIGYVPNWRHSKNEEYALYGVALLRGTVPYDMPLSAAEMLGELTRLPAIQSMYRKVFPSIIF</sequence>
<protein>
    <submittedName>
        <fullName evidence="1">Uncharacterized protein</fullName>
    </submittedName>
</protein>
<evidence type="ECO:0000313" key="1">
    <source>
        <dbReference type="EMBL" id="MCF5155372.1"/>
    </source>
</evidence>
<organism evidence="1 2">
    <name type="scientific">Pseudomonas lactis</name>
    <dbReference type="NCBI Taxonomy" id="1615674"/>
    <lineage>
        <taxon>Bacteria</taxon>
        <taxon>Pseudomonadati</taxon>
        <taxon>Pseudomonadota</taxon>
        <taxon>Gammaproteobacteria</taxon>
        <taxon>Pseudomonadales</taxon>
        <taxon>Pseudomonadaceae</taxon>
        <taxon>Pseudomonas</taxon>
    </lineage>
</organism>
<accession>A0ABS9FT80</accession>
<dbReference type="EMBL" id="WKDU01000031">
    <property type="protein sequence ID" value="MCF5155372.1"/>
    <property type="molecule type" value="Genomic_DNA"/>
</dbReference>
<comment type="caution">
    <text evidence="1">The sequence shown here is derived from an EMBL/GenBank/DDBJ whole genome shotgun (WGS) entry which is preliminary data.</text>
</comment>
<evidence type="ECO:0000313" key="2">
    <source>
        <dbReference type="Proteomes" id="UP000814074"/>
    </source>
</evidence>
<keyword evidence="2" id="KW-1185">Reference proteome</keyword>
<proteinExistence type="predicted"/>
<name>A0ABS9FT80_9PSED</name>
<dbReference type="RefSeq" id="WP_120247782.1">
    <property type="nucleotide sequence ID" value="NZ_JAEHTJ010000017.1"/>
</dbReference>